<dbReference type="GO" id="GO:0003700">
    <property type="term" value="F:DNA-binding transcription factor activity"/>
    <property type="evidence" value="ECO:0007669"/>
    <property type="project" value="InterPro"/>
</dbReference>
<dbReference type="PROSITE" id="PS01124">
    <property type="entry name" value="HTH_ARAC_FAMILY_2"/>
    <property type="match status" value="1"/>
</dbReference>
<keyword evidence="3" id="KW-0804">Transcription</keyword>
<evidence type="ECO:0000256" key="2">
    <source>
        <dbReference type="ARBA" id="ARBA00023125"/>
    </source>
</evidence>
<name>A0A6C0GBV6_9BACT</name>
<dbReference type="InterPro" id="IPR020449">
    <property type="entry name" value="Tscrpt_reg_AraC-type_HTH"/>
</dbReference>
<dbReference type="SUPFAM" id="SSF51215">
    <property type="entry name" value="Regulatory protein AraC"/>
    <property type="match status" value="1"/>
</dbReference>
<proteinExistence type="predicted"/>
<organism evidence="5 6">
    <name type="scientific">Rhodocytophaga rosea</name>
    <dbReference type="NCBI Taxonomy" id="2704465"/>
    <lineage>
        <taxon>Bacteria</taxon>
        <taxon>Pseudomonadati</taxon>
        <taxon>Bacteroidota</taxon>
        <taxon>Cytophagia</taxon>
        <taxon>Cytophagales</taxon>
        <taxon>Rhodocytophagaceae</taxon>
        <taxon>Rhodocytophaga</taxon>
    </lineage>
</organism>
<keyword evidence="6" id="KW-1185">Reference proteome</keyword>
<keyword evidence="1" id="KW-0805">Transcription regulation</keyword>
<dbReference type="KEGG" id="rhoz:GXP67_01600"/>
<dbReference type="Gene3D" id="2.60.120.280">
    <property type="entry name" value="Regulatory protein AraC"/>
    <property type="match status" value="1"/>
</dbReference>
<dbReference type="PROSITE" id="PS00041">
    <property type="entry name" value="HTH_ARAC_FAMILY_1"/>
    <property type="match status" value="1"/>
</dbReference>
<dbReference type="Gene3D" id="1.10.10.60">
    <property type="entry name" value="Homeodomain-like"/>
    <property type="match status" value="1"/>
</dbReference>
<sequence length="292" mass="33954">MKTFRRYFKFSDDKLDNSLSVVIHTLGYHIHPANTSYPDAGHPESHYFDWEKGRRLKEYQILYICKGEGIFEATGMPPQLIEAGTVILLYPGIWHRYKPMLQSGWEEYWVGFSGSFAKHLLEQECFNPQNPIIKVGFNSEFLATFERLLDVVEIRDESYQKLASFLLIQLLGILYSSVLLSNQKFSRKEKVVGDIKKEINDSWQKDIDFEQLANKNGVSYAWLRKTFKEVTGTSLNQYHLSIKLRNAEQLIYESDSTLSEIAYTCGFESVQYFSRIYKSKMNINPSDLRKGS</sequence>
<dbReference type="GO" id="GO:0043565">
    <property type="term" value="F:sequence-specific DNA binding"/>
    <property type="evidence" value="ECO:0007669"/>
    <property type="project" value="InterPro"/>
</dbReference>
<dbReference type="InterPro" id="IPR037923">
    <property type="entry name" value="HTH-like"/>
</dbReference>
<evidence type="ECO:0000256" key="3">
    <source>
        <dbReference type="ARBA" id="ARBA00023163"/>
    </source>
</evidence>
<evidence type="ECO:0000313" key="6">
    <source>
        <dbReference type="Proteomes" id="UP000480178"/>
    </source>
</evidence>
<dbReference type="SUPFAM" id="SSF46689">
    <property type="entry name" value="Homeodomain-like"/>
    <property type="match status" value="1"/>
</dbReference>
<gene>
    <name evidence="5" type="ORF">GXP67_01600</name>
</gene>
<dbReference type="PANTHER" id="PTHR43280">
    <property type="entry name" value="ARAC-FAMILY TRANSCRIPTIONAL REGULATOR"/>
    <property type="match status" value="1"/>
</dbReference>
<evidence type="ECO:0000259" key="4">
    <source>
        <dbReference type="PROSITE" id="PS01124"/>
    </source>
</evidence>
<dbReference type="InterPro" id="IPR003313">
    <property type="entry name" value="AraC-bd"/>
</dbReference>
<dbReference type="InterPro" id="IPR018062">
    <property type="entry name" value="HTH_AraC-typ_CS"/>
</dbReference>
<dbReference type="InterPro" id="IPR009057">
    <property type="entry name" value="Homeodomain-like_sf"/>
</dbReference>
<dbReference type="Pfam" id="PF12833">
    <property type="entry name" value="HTH_18"/>
    <property type="match status" value="1"/>
</dbReference>
<keyword evidence="2" id="KW-0238">DNA-binding</keyword>
<accession>A0A6C0GBV6</accession>
<dbReference type="EMBL" id="CP048222">
    <property type="protein sequence ID" value="QHT65459.1"/>
    <property type="molecule type" value="Genomic_DNA"/>
</dbReference>
<evidence type="ECO:0000313" key="5">
    <source>
        <dbReference type="EMBL" id="QHT65459.1"/>
    </source>
</evidence>
<dbReference type="PRINTS" id="PR00032">
    <property type="entry name" value="HTHARAC"/>
</dbReference>
<evidence type="ECO:0000256" key="1">
    <source>
        <dbReference type="ARBA" id="ARBA00023015"/>
    </source>
</evidence>
<protein>
    <submittedName>
        <fullName evidence="5">AraC family transcriptional regulator</fullName>
    </submittedName>
</protein>
<dbReference type="PANTHER" id="PTHR43280:SF30">
    <property type="entry name" value="MMSAB OPERON REGULATORY PROTEIN"/>
    <property type="match status" value="1"/>
</dbReference>
<dbReference type="SMART" id="SM00342">
    <property type="entry name" value="HTH_ARAC"/>
    <property type="match status" value="1"/>
</dbReference>
<dbReference type="AlphaFoldDB" id="A0A6C0GBV6"/>
<dbReference type="InterPro" id="IPR018060">
    <property type="entry name" value="HTH_AraC"/>
</dbReference>
<dbReference type="Pfam" id="PF02311">
    <property type="entry name" value="AraC_binding"/>
    <property type="match status" value="1"/>
</dbReference>
<reference evidence="5 6" key="1">
    <citation type="submission" date="2020-01" db="EMBL/GenBank/DDBJ databases">
        <authorList>
            <person name="Kim M.K."/>
        </authorList>
    </citation>
    <scope>NUCLEOTIDE SEQUENCE [LARGE SCALE GENOMIC DNA]</scope>
    <source>
        <strain evidence="5 6">172606-1</strain>
    </source>
</reference>
<feature type="domain" description="HTH araC/xylS-type" evidence="4">
    <location>
        <begin position="189"/>
        <end position="291"/>
    </location>
</feature>
<dbReference type="Proteomes" id="UP000480178">
    <property type="component" value="Chromosome"/>
</dbReference>
<dbReference type="RefSeq" id="WP_162441546.1">
    <property type="nucleotide sequence ID" value="NZ_CP048222.1"/>
</dbReference>